<dbReference type="OrthoDB" id="4402524at2"/>
<comment type="similarity">
    <text evidence="1">Belongs to the cutinase family.</text>
</comment>
<dbReference type="KEGG" id="cuv:CUREI_06335"/>
<dbReference type="Proteomes" id="UP000028939">
    <property type="component" value="Chromosome"/>
</dbReference>
<dbReference type="RefSeq" id="WP_038611658.1">
    <property type="nucleotide sequence ID" value="NZ_CP009215.1"/>
</dbReference>
<dbReference type="AlphaFoldDB" id="A0A077HKI2"/>
<evidence type="ECO:0000256" key="3">
    <source>
        <dbReference type="ARBA" id="ARBA00022801"/>
    </source>
</evidence>
<protein>
    <recommendedName>
        <fullName evidence="8">Cutinase</fullName>
    </recommendedName>
</protein>
<dbReference type="PANTHER" id="PTHR33630">
    <property type="entry name" value="CUTINASE RV1984C-RELATED-RELATED"/>
    <property type="match status" value="1"/>
</dbReference>
<dbReference type="InterPro" id="IPR029058">
    <property type="entry name" value="AB_hydrolase_fold"/>
</dbReference>
<dbReference type="Pfam" id="PF01083">
    <property type="entry name" value="Cutinase"/>
    <property type="match status" value="1"/>
</dbReference>
<dbReference type="HOGENOM" id="CLU_1118700_0_0_11"/>
<dbReference type="STRING" id="401472.CUREI_06335"/>
<keyword evidence="3" id="KW-0378">Hydrolase</keyword>
<evidence type="ECO:0008006" key="8">
    <source>
        <dbReference type="Google" id="ProtNLM"/>
    </source>
</evidence>
<dbReference type="PANTHER" id="PTHR33630:SF9">
    <property type="entry name" value="CUTINASE 4"/>
    <property type="match status" value="1"/>
</dbReference>
<proteinExistence type="inferred from homology"/>
<evidence type="ECO:0000256" key="2">
    <source>
        <dbReference type="ARBA" id="ARBA00022487"/>
    </source>
</evidence>
<name>A0A077HKI2_9CORY</name>
<feature type="signal peptide" evidence="5">
    <location>
        <begin position="1"/>
        <end position="29"/>
    </location>
</feature>
<reference evidence="6 7" key="1">
    <citation type="submission" date="2014-08" db="EMBL/GenBank/DDBJ databases">
        <title>Complete genome sequence of Corynebacterium ureicelerivorans DSM 45051, a lipophilic and urea-splitting isolate from a blood culture of a septicaemia patient.</title>
        <authorList>
            <person name="Tippelt A."/>
            <person name="Albersmeier A."/>
            <person name="Brinkrolf K."/>
            <person name="Ruckert C."/>
            <person name="Tauch A."/>
        </authorList>
    </citation>
    <scope>NUCLEOTIDE SEQUENCE [LARGE SCALE GENOMIC DNA]</scope>
    <source>
        <strain evidence="6 7">IMMIB RIV-2301</strain>
    </source>
</reference>
<dbReference type="EMBL" id="CP009215">
    <property type="protein sequence ID" value="AIL96961.1"/>
    <property type="molecule type" value="Genomic_DNA"/>
</dbReference>
<organism evidence="6 7">
    <name type="scientific">Corynebacterium ureicelerivorans</name>
    <dbReference type="NCBI Taxonomy" id="401472"/>
    <lineage>
        <taxon>Bacteria</taxon>
        <taxon>Bacillati</taxon>
        <taxon>Actinomycetota</taxon>
        <taxon>Actinomycetes</taxon>
        <taxon>Mycobacteriales</taxon>
        <taxon>Corynebacteriaceae</taxon>
        <taxon>Corynebacterium</taxon>
    </lineage>
</organism>
<dbReference type="InterPro" id="IPR000675">
    <property type="entry name" value="Cutinase/axe"/>
</dbReference>
<accession>A0A077HKI2</accession>
<evidence type="ECO:0000313" key="6">
    <source>
        <dbReference type="EMBL" id="AIL96961.1"/>
    </source>
</evidence>
<keyword evidence="7" id="KW-1185">Reference proteome</keyword>
<evidence type="ECO:0000256" key="4">
    <source>
        <dbReference type="ARBA" id="ARBA00023157"/>
    </source>
</evidence>
<evidence type="ECO:0000256" key="1">
    <source>
        <dbReference type="ARBA" id="ARBA00007534"/>
    </source>
</evidence>
<dbReference type="Gene3D" id="3.40.50.1820">
    <property type="entry name" value="alpha/beta hydrolase"/>
    <property type="match status" value="1"/>
</dbReference>
<dbReference type="SMART" id="SM01110">
    <property type="entry name" value="Cutinase"/>
    <property type="match status" value="1"/>
</dbReference>
<dbReference type="SUPFAM" id="SSF53474">
    <property type="entry name" value="alpha/beta-Hydrolases"/>
    <property type="match status" value="1"/>
</dbReference>
<sequence>MSLFRRVIRSSVACAFAAALTVGQGVAGAAPLNLPGADDIANHCSPKQVVVVPGGGNTVSFSPEQAPLGLITFTVGNALAVQPDADVTYVPYTSHGFVVTPYRESSNDGYRNAARIISRIQHDCPNSSISLVGYSLGADVSARIINDAAYDRGPLNKNRFAGAVLYANPYQGGNGAVQYPPKPDVNTGALGQLNGGFGSLGSKVLEVCNPSDAVCAFPDQYRGIVEPSMRMDVLHGRAPSAEIFNEVARYGVGDYAALVRGFFTHTQYSGTDRAVGIDWLNSH</sequence>
<feature type="chain" id="PRO_5001718855" description="Cutinase" evidence="5">
    <location>
        <begin position="30"/>
        <end position="283"/>
    </location>
</feature>
<gene>
    <name evidence="6" type="ORF">CUREI_06335</name>
</gene>
<keyword evidence="4" id="KW-1015">Disulfide bond</keyword>
<evidence type="ECO:0000256" key="5">
    <source>
        <dbReference type="SAM" id="SignalP"/>
    </source>
</evidence>
<evidence type="ECO:0000313" key="7">
    <source>
        <dbReference type="Proteomes" id="UP000028939"/>
    </source>
</evidence>
<keyword evidence="5" id="KW-0732">Signal</keyword>
<dbReference type="GO" id="GO:0052689">
    <property type="term" value="F:carboxylic ester hydrolase activity"/>
    <property type="evidence" value="ECO:0007669"/>
    <property type="project" value="UniProtKB-KW"/>
</dbReference>
<keyword evidence="2" id="KW-0719">Serine esterase</keyword>